<feature type="binding site" evidence="11">
    <location>
        <position position="54"/>
    </location>
    <ligand>
        <name>[4Fe-4S] cluster</name>
        <dbReference type="ChEBI" id="CHEBI:49883"/>
    </ligand>
</feature>
<name>A0A4R7HXN9_9ACTN</name>
<feature type="binding site" evidence="11">
    <location>
        <position position="63"/>
    </location>
    <ligand>
        <name>[4Fe-4S] cluster</name>
        <dbReference type="ChEBI" id="CHEBI:49883"/>
    </ligand>
</feature>
<dbReference type="GO" id="GO:0005737">
    <property type="term" value="C:cytoplasm"/>
    <property type="evidence" value="ECO:0007669"/>
    <property type="project" value="UniProtKB-SubCell"/>
</dbReference>
<dbReference type="GO" id="GO:0045454">
    <property type="term" value="P:cell redox homeostasis"/>
    <property type="evidence" value="ECO:0007669"/>
    <property type="project" value="TreeGrafter"/>
</dbReference>
<dbReference type="PROSITE" id="PS51674">
    <property type="entry name" value="4FE4S_WBL"/>
    <property type="match status" value="1"/>
</dbReference>
<protein>
    <recommendedName>
        <fullName evidence="11">Transcriptional regulator WhiB</fullName>
    </recommendedName>
</protein>
<keyword evidence="3 11" id="KW-0004">4Fe-4S</keyword>
<evidence type="ECO:0000256" key="8">
    <source>
        <dbReference type="ARBA" id="ARBA00023125"/>
    </source>
</evidence>
<dbReference type="GO" id="GO:0035731">
    <property type="term" value="F:dinitrosyl-iron complex binding"/>
    <property type="evidence" value="ECO:0007669"/>
    <property type="project" value="UniProtKB-UniRule"/>
</dbReference>
<evidence type="ECO:0000256" key="9">
    <source>
        <dbReference type="ARBA" id="ARBA00023157"/>
    </source>
</evidence>
<evidence type="ECO:0000256" key="3">
    <source>
        <dbReference type="ARBA" id="ARBA00022485"/>
    </source>
</evidence>
<keyword evidence="11" id="KW-0963">Cytoplasm</keyword>
<keyword evidence="4 11" id="KW-0479">Metal-binding</keyword>
<dbReference type="Proteomes" id="UP000294558">
    <property type="component" value="Unassembled WGS sequence"/>
</dbReference>
<proteinExistence type="inferred from homology"/>
<dbReference type="GO" id="GO:0047134">
    <property type="term" value="F:protein-disulfide reductase [NAD(P)H] activity"/>
    <property type="evidence" value="ECO:0007669"/>
    <property type="project" value="TreeGrafter"/>
</dbReference>
<evidence type="ECO:0000256" key="10">
    <source>
        <dbReference type="ARBA" id="ARBA00023163"/>
    </source>
</evidence>
<dbReference type="EMBL" id="SOAU01000001">
    <property type="protein sequence ID" value="TDT15972.1"/>
    <property type="molecule type" value="Genomic_DNA"/>
</dbReference>
<dbReference type="GO" id="GO:0045892">
    <property type="term" value="P:negative regulation of DNA-templated transcription"/>
    <property type="evidence" value="ECO:0007669"/>
    <property type="project" value="TreeGrafter"/>
</dbReference>
<comment type="function">
    <text evidence="11">Acts as a transcriptional regulator. Probably redox-responsive. The apo- but not holo-form probably binds DNA.</text>
</comment>
<evidence type="ECO:0000256" key="4">
    <source>
        <dbReference type="ARBA" id="ARBA00022723"/>
    </source>
</evidence>
<evidence type="ECO:0000256" key="11">
    <source>
        <dbReference type="HAMAP-Rule" id="MF_01479"/>
    </source>
</evidence>
<dbReference type="GO" id="GO:0051539">
    <property type="term" value="F:4 iron, 4 sulfur cluster binding"/>
    <property type="evidence" value="ECO:0007669"/>
    <property type="project" value="UniProtKB-UniRule"/>
</dbReference>
<evidence type="ECO:0000259" key="12">
    <source>
        <dbReference type="PROSITE" id="PS51674"/>
    </source>
</evidence>
<dbReference type="PANTHER" id="PTHR38839">
    <property type="entry name" value="TRANSCRIPTIONAL REGULATOR WHID-RELATED"/>
    <property type="match status" value="1"/>
</dbReference>
<comment type="caution">
    <text evidence="13">The sequence shown here is derived from an EMBL/GenBank/DDBJ whole genome shotgun (WGS) entry which is preliminary data.</text>
</comment>
<comment type="PTM">
    <text evidence="11">The Fe-S cluster can be nitrosylated by nitric oxide (NO).</text>
</comment>
<keyword evidence="9 11" id="KW-1015">Disulfide bond</keyword>
<evidence type="ECO:0000256" key="2">
    <source>
        <dbReference type="ARBA" id="ARBA00006597"/>
    </source>
</evidence>
<evidence type="ECO:0000256" key="5">
    <source>
        <dbReference type="ARBA" id="ARBA00023004"/>
    </source>
</evidence>
<comment type="PTM">
    <text evidence="11">Upon Fe-S cluster removal intramolecular disulfide bonds are formed.</text>
</comment>
<dbReference type="Pfam" id="PF02467">
    <property type="entry name" value="Whib"/>
    <property type="match status" value="1"/>
</dbReference>
<dbReference type="InterPro" id="IPR003482">
    <property type="entry name" value="Whib"/>
</dbReference>
<keyword evidence="14" id="KW-1185">Reference proteome</keyword>
<keyword evidence="6 11" id="KW-0411">Iron-sulfur</keyword>
<keyword evidence="8 11" id="KW-0238">DNA-binding</keyword>
<comment type="subcellular location">
    <subcellularLocation>
        <location evidence="1 11">Cytoplasm</location>
    </subcellularLocation>
</comment>
<evidence type="ECO:0000256" key="6">
    <source>
        <dbReference type="ARBA" id="ARBA00023014"/>
    </source>
</evidence>
<feature type="binding site" evidence="11">
    <location>
        <position position="31"/>
    </location>
    <ligand>
        <name>[4Fe-4S] cluster</name>
        <dbReference type="ChEBI" id="CHEBI:49883"/>
    </ligand>
</feature>
<dbReference type="AlphaFoldDB" id="A0A4R7HXN9"/>
<keyword evidence="5 11" id="KW-0408">Iron</keyword>
<dbReference type="GO" id="GO:0046872">
    <property type="term" value="F:metal ion binding"/>
    <property type="evidence" value="ECO:0007669"/>
    <property type="project" value="UniProtKB-KW"/>
</dbReference>
<keyword evidence="7 11" id="KW-0805">Transcription regulation</keyword>
<evidence type="ECO:0000313" key="14">
    <source>
        <dbReference type="Proteomes" id="UP000294558"/>
    </source>
</evidence>
<organism evidence="13 14">
    <name type="scientific">Ilumatobacter fluminis</name>
    <dbReference type="NCBI Taxonomy" id="467091"/>
    <lineage>
        <taxon>Bacteria</taxon>
        <taxon>Bacillati</taxon>
        <taxon>Actinomycetota</taxon>
        <taxon>Acidimicrobiia</taxon>
        <taxon>Acidimicrobiales</taxon>
        <taxon>Ilumatobacteraceae</taxon>
        <taxon>Ilumatobacter</taxon>
    </lineage>
</organism>
<keyword evidence="10 11" id="KW-0804">Transcription</keyword>
<comment type="cofactor">
    <cofactor evidence="11">
        <name>[4Fe-4S] cluster</name>
        <dbReference type="ChEBI" id="CHEBI:49883"/>
    </cofactor>
    <text evidence="11">Binds 1 [4Fe-4S] cluster per subunit. Following nitrosylation of the [4Fe-4S] cluster binds 1 [4Fe-8(NO)] cluster per subunit.</text>
</comment>
<evidence type="ECO:0000256" key="1">
    <source>
        <dbReference type="ARBA" id="ARBA00004496"/>
    </source>
</evidence>
<evidence type="ECO:0000256" key="7">
    <source>
        <dbReference type="ARBA" id="ARBA00023015"/>
    </source>
</evidence>
<gene>
    <name evidence="11" type="primary">whiB</name>
    <name evidence="13" type="ORF">BDK89_1554</name>
</gene>
<dbReference type="InterPro" id="IPR034768">
    <property type="entry name" value="4FE4S_WBL"/>
</dbReference>
<evidence type="ECO:0000313" key="13">
    <source>
        <dbReference type="EMBL" id="TDT15972.1"/>
    </source>
</evidence>
<feature type="binding site" evidence="11">
    <location>
        <position position="57"/>
    </location>
    <ligand>
        <name>[4Fe-4S] cluster</name>
        <dbReference type="ChEBI" id="CHEBI:49883"/>
    </ligand>
</feature>
<dbReference type="HAMAP" id="MF_01479">
    <property type="entry name" value="WhiB"/>
    <property type="match status" value="1"/>
</dbReference>
<accession>A0A4R7HXN9</accession>
<feature type="domain" description="4Fe-4S Wbl-type" evidence="12">
    <location>
        <begin position="30"/>
        <end position="87"/>
    </location>
</feature>
<dbReference type="GO" id="GO:0003677">
    <property type="term" value="F:DNA binding"/>
    <property type="evidence" value="ECO:0007669"/>
    <property type="project" value="UniProtKB-UniRule"/>
</dbReference>
<reference evidence="13 14" key="1">
    <citation type="submission" date="2019-03" db="EMBL/GenBank/DDBJ databases">
        <title>Sequencing the genomes of 1000 actinobacteria strains.</title>
        <authorList>
            <person name="Klenk H.-P."/>
        </authorList>
    </citation>
    <scope>NUCLEOTIDE SEQUENCE [LARGE SCALE GENOMIC DNA]</scope>
    <source>
        <strain evidence="13 14">DSM 18936</strain>
    </source>
</reference>
<sequence>MTPEPNKASRTRRTGGTVSAHELEWRMLGACRGLDPTIFYPDRDDEADVAKQVCAECSVQQTCLDYALTQREKAGVWGGATERDRRRILRQRRRTA</sequence>
<comment type="similarity">
    <text evidence="2 11">Belongs to the WhiB family.</text>
</comment>